<dbReference type="InterPro" id="IPR036908">
    <property type="entry name" value="RlpA-like_sf"/>
</dbReference>
<dbReference type="InterPro" id="IPR010611">
    <property type="entry name" value="3D_dom"/>
</dbReference>
<dbReference type="PANTHER" id="PTHR30124:SF0">
    <property type="entry name" value="MEMBRANE-BOUND LYTIC MUREIN TRANSGLYCOSYLASE A"/>
    <property type="match status" value="1"/>
</dbReference>
<dbReference type="CDD" id="cd14668">
    <property type="entry name" value="mlta_B"/>
    <property type="match status" value="1"/>
</dbReference>
<dbReference type="Gene3D" id="2.40.40.10">
    <property type="entry name" value="RlpA-like domain"/>
    <property type="match status" value="1"/>
</dbReference>
<evidence type="ECO:0000313" key="7">
    <source>
        <dbReference type="EMBL" id="UFP96091.1"/>
    </source>
</evidence>
<keyword evidence="3" id="KW-0456">Lyase</keyword>
<keyword evidence="4" id="KW-0961">Cell wall biogenesis/degradation</keyword>
<evidence type="ECO:0000256" key="5">
    <source>
        <dbReference type="ARBA" id="ARBA00030918"/>
    </source>
</evidence>
<dbReference type="SMART" id="SM00925">
    <property type="entry name" value="MltA"/>
    <property type="match status" value="1"/>
</dbReference>
<evidence type="ECO:0000259" key="6">
    <source>
        <dbReference type="SMART" id="SM00925"/>
    </source>
</evidence>
<evidence type="ECO:0000256" key="4">
    <source>
        <dbReference type="ARBA" id="ARBA00023316"/>
    </source>
</evidence>
<proteinExistence type="predicted"/>
<sequence>MKPRPTGILSTTISAALLAGWLLYSPPVLAEGPLLVGASFAEVDLAGGWRDRWTLIKSVDTSLRYLSTPAAARAYPRHGITRERLAASLRRFRAILKASPSAEEFSVRVGREFDLYRVNPEPDSPEVLITGYFAPLYRASRKPTATYRYPLYKTPSDLVTDGVRGLGQRTAAGVRPYPTRAQIEKQNLLAGGEIAWLADPLERFLVHVQGSAKLMLTDGTTRSVGFSAKTDRPYRSIGKALVADGKILEQDLTLQAVKAYFRAHPEELESYLHKNESYVFFRWTDDGGPYGSLGFPVTAMHSAAMDKSVFPPGALLFIQAQTRAGMLRQFVLDHDTGAAIRGRGRLDLFVGTGPEAEDRAGQINAPARLYYLLLKMPASI</sequence>
<dbReference type="Proteomes" id="UP001054846">
    <property type="component" value="Chromosome"/>
</dbReference>
<gene>
    <name evidence="7" type="ORF">ISF26_07740</name>
</gene>
<accession>A0ABY3PQY1</accession>
<dbReference type="PIRSF" id="PIRSF019422">
    <property type="entry name" value="MltA"/>
    <property type="match status" value="1"/>
</dbReference>
<dbReference type="InterPro" id="IPR005300">
    <property type="entry name" value="MltA_B"/>
</dbReference>
<dbReference type="Gene3D" id="2.40.240.50">
    <property type="entry name" value="Barwin-like endoglucanases"/>
    <property type="match status" value="1"/>
</dbReference>
<dbReference type="CDD" id="cd14485">
    <property type="entry name" value="mltA_like_LT_A"/>
    <property type="match status" value="1"/>
</dbReference>
<protein>
    <recommendedName>
        <fullName evidence="2">peptidoglycan lytic exotransglycosylase</fullName>
        <ecNumber evidence="2">4.2.2.n1</ecNumber>
    </recommendedName>
    <alternativeName>
        <fullName evidence="5">Murein hydrolase A</fullName>
    </alternativeName>
</protein>
<dbReference type="Pfam" id="PF03562">
    <property type="entry name" value="MltA"/>
    <property type="match status" value="1"/>
</dbReference>
<reference evidence="7 8" key="1">
    <citation type="journal article" date="2021" name="Genome Biol. Evol.">
        <title>Complete Genome Sequencing of a Novel Gloeobacter Species from a Waterfall Cave in Mexico.</title>
        <authorList>
            <person name="Saw J.H."/>
            <person name="Cardona T."/>
            <person name="Montejano G."/>
        </authorList>
    </citation>
    <scope>NUCLEOTIDE SEQUENCE [LARGE SCALE GENOMIC DNA]</scope>
    <source>
        <strain evidence="7">MG652769</strain>
    </source>
</reference>
<dbReference type="RefSeq" id="WP_230843334.1">
    <property type="nucleotide sequence ID" value="NZ_CP063845.1"/>
</dbReference>
<dbReference type="EMBL" id="CP063845">
    <property type="protein sequence ID" value="UFP96091.1"/>
    <property type="molecule type" value="Genomic_DNA"/>
</dbReference>
<evidence type="ECO:0000313" key="8">
    <source>
        <dbReference type="Proteomes" id="UP001054846"/>
    </source>
</evidence>
<dbReference type="SUPFAM" id="SSF50685">
    <property type="entry name" value="Barwin-like endoglucanases"/>
    <property type="match status" value="1"/>
</dbReference>
<evidence type="ECO:0000256" key="1">
    <source>
        <dbReference type="ARBA" id="ARBA00001420"/>
    </source>
</evidence>
<feature type="domain" description="Lytic transglycosylase MltA" evidence="6">
    <location>
        <begin position="136"/>
        <end position="282"/>
    </location>
</feature>
<comment type="catalytic activity">
    <reaction evidence="1">
        <text>Exolytic cleavage of the (1-&gt;4)-beta-glycosidic linkage between N-acetylmuramic acid (MurNAc) and N-acetylglucosamine (GlcNAc) residues in peptidoglycan, from either the reducing or the non-reducing ends of the peptidoglycan chains, with concomitant formation of a 1,6-anhydrobond in the MurNAc residue.</text>
        <dbReference type="EC" id="4.2.2.n1"/>
    </reaction>
</comment>
<dbReference type="InterPro" id="IPR026044">
    <property type="entry name" value="MltA"/>
</dbReference>
<name>A0ABY3PQY1_9CYAN</name>
<evidence type="ECO:0000256" key="2">
    <source>
        <dbReference type="ARBA" id="ARBA00012587"/>
    </source>
</evidence>
<keyword evidence="8" id="KW-1185">Reference proteome</keyword>
<dbReference type="Pfam" id="PF06725">
    <property type="entry name" value="3D"/>
    <property type="match status" value="1"/>
</dbReference>
<evidence type="ECO:0000256" key="3">
    <source>
        <dbReference type="ARBA" id="ARBA00023239"/>
    </source>
</evidence>
<dbReference type="EC" id="4.2.2.n1" evidence="2"/>
<organism evidence="7 8">
    <name type="scientific">Gloeobacter morelensis MG652769</name>
    <dbReference type="NCBI Taxonomy" id="2781736"/>
    <lineage>
        <taxon>Bacteria</taxon>
        <taxon>Bacillati</taxon>
        <taxon>Cyanobacteriota</taxon>
        <taxon>Cyanophyceae</taxon>
        <taxon>Gloeobacterales</taxon>
        <taxon>Gloeobacteraceae</taxon>
        <taxon>Gloeobacter</taxon>
        <taxon>Gloeobacter morelensis</taxon>
    </lineage>
</organism>
<dbReference type="PANTHER" id="PTHR30124">
    <property type="entry name" value="MEMBRANE-BOUND LYTIC MUREIN TRANSGLYCOSYLASE A"/>
    <property type="match status" value="1"/>
</dbReference>